<dbReference type="GeneID" id="36405818"/>
<feature type="domain" description="GRIP" evidence="8">
    <location>
        <begin position="1055"/>
        <end position="1106"/>
    </location>
</feature>
<evidence type="ECO:0000256" key="1">
    <source>
        <dbReference type="ARBA" id="ARBA00004184"/>
    </source>
</evidence>
<evidence type="ECO:0000256" key="6">
    <source>
        <dbReference type="SAM" id="Coils"/>
    </source>
</evidence>
<dbReference type="EMBL" id="CCYD01000523">
    <property type="protein sequence ID" value="CEG40574.1"/>
    <property type="molecule type" value="Genomic_DNA"/>
</dbReference>
<evidence type="ECO:0000313" key="9">
    <source>
        <dbReference type="EMBL" id="CEG40574.1"/>
    </source>
</evidence>
<sequence length="1199" mass="136617">MLKKKEKLEQMRELGRGGLSKGLHFLRTAKSNASLENSEADSTLSTAEEEGTTSSRMTYEELLALSMKLTRQNKLMKLQHQKTQTKLAAASRHELDIQALRSFLELELGVDVTACTRTDSTTRGSIDVDALKTKYRTLAKVEHEGEDKGQTCVESVNLLDLSPVKKYEEIDLLAGENRDVPYDDAQMDEAMQQVERMREQLKQSAQYTQDLEQKLQERIEQQEQVMQVLAEKKREMEEKELEWESKWKKQVADNCEKTKQLEELETKLRNISVELEASDKQREEVQKEEAATLEIMKQEKRELMDRLHRAEAAVLSKEQEKLGIKHMEAEGETQIVTEVARADDAELEDQSEFLQTSSATLESQAHDVIAKHADNKTNSTPLNCTNQALISEAHAKTMVVAALGAQQAELDAAKVENKHLQSKLQELQQTVANLKAEMSDLDSKKEVEVELKALQAENSRLNDQLEHLQQTAASLPSGTEMDTIEVAENTLQAEIDQLKGLLDAKNNSFKALQQEVVQFKELLNAQEDTIQKVKVQDGRESASLMQELERVRSELAESMRERQSIQKKLSVAEDNRSEASNKYDIARALVDELKRDTDRLTDQVTQFEKKQIALKDEIAALSEAKLKLEEQNDLAHEAKAALEKQMEEERAYWTSKLENLITASDTAKRKTETLEAELEEKKKQILRMSTSHTSMTSELMDLQKQANSMREDLAMAADSLEAHATKAEEYERRSIESEKEVAELRTRLDEIRDRHHENFEMLRKEKEGELERVHAERRTLLATKTELCKENEELRVRCKTLERELEATRKHVEELDSSLREKTLQVDSLSSDIAETKKSLSDRMALATRLQTENMGMAGKLAEQVALIESAMRDVAKSKATQQEMENQVQAVKADLESMKKRETALRHDLGNVQREMLEQGASFQQEREESQLALQAAVESEKNKFRRELDRLESESKNKSRLALQAVMEKEKEILRLSARLHEVEEDVRSGGADNRKIVELAQLQAKREVEQREQAAQLQALFQQLEEAHHQIQELREDKRRRAEELTVMLQNQRRDGVNMEYLKNVVVQYMSFRPGTSEQARLVPVLTTLLQFTAKDIKEINRAARRGNSWTSWRSNDYSLEYKPIVVGSVDCHSTASPSSTSQGNGEQLSSFNRKGSAPVPRISPPAELHMKLSRASSFVLTDGEPHSTSTASADF</sequence>
<accession>A0A0P1AHH5</accession>
<keyword evidence="4 6" id="KW-0175">Coiled coil</keyword>
<organism evidence="9 10">
    <name type="scientific">Plasmopara halstedii</name>
    <name type="common">Downy mildew of sunflower</name>
    <dbReference type="NCBI Taxonomy" id="4781"/>
    <lineage>
        <taxon>Eukaryota</taxon>
        <taxon>Sar</taxon>
        <taxon>Stramenopiles</taxon>
        <taxon>Oomycota</taxon>
        <taxon>Peronosporomycetes</taxon>
        <taxon>Peronosporales</taxon>
        <taxon>Peronosporaceae</taxon>
        <taxon>Plasmopara</taxon>
    </lineage>
</organism>
<feature type="coiled-coil region" evidence="6">
    <location>
        <begin position="868"/>
        <end position="902"/>
    </location>
</feature>
<evidence type="ECO:0000256" key="3">
    <source>
        <dbReference type="ARBA" id="ARBA00022490"/>
    </source>
</evidence>
<dbReference type="PROSITE" id="PS50913">
    <property type="entry name" value="GRIP"/>
    <property type="match status" value="1"/>
</dbReference>
<dbReference type="PANTHER" id="PTHR23157">
    <property type="entry name" value="GRIP AND COILED-COIL DOMAIN-CONTAINING PROTEIN 1"/>
    <property type="match status" value="1"/>
</dbReference>
<feature type="coiled-coil region" evidence="6">
    <location>
        <begin position="403"/>
        <end position="754"/>
    </location>
</feature>
<dbReference type="InterPro" id="IPR000237">
    <property type="entry name" value="GRIP_dom"/>
</dbReference>
<feature type="compositionally biased region" description="Polar residues" evidence="7">
    <location>
        <begin position="1136"/>
        <end position="1157"/>
    </location>
</feature>
<feature type="region of interest" description="Disordered" evidence="7">
    <location>
        <begin position="32"/>
        <end position="53"/>
    </location>
</feature>
<evidence type="ECO:0000256" key="5">
    <source>
        <dbReference type="ARBA" id="ARBA00023136"/>
    </source>
</evidence>
<feature type="coiled-coil region" evidence="6">
    <location>
        <begin position="936"/>
        <end position="1058"/>
    </location>
</feature>
<dbReference type="SMART" id="SM00755">
    <property type="entry name" value="Grip"/>
    <property type="match status" value="1"/>
</dbReference>
<name>A0A0P1AHH5_PLAHL</name>
<proteinExistence type="predicted"/>
<reference evidence="10" key="1">
    <citation type="submission" date="2014-09" db="EMBL/GenBank/DDBJ databases">
        <authorList>
            <person name="Sharma Rahul"/>
            <person name="Thines Marco"/>
        </authorList>
    </citation>
    <scope>NUCLEOTIDE SEQUENCE [LARGE SCALE GENOMIC DNA]</scope>
</reference>
<dbReference type="OrthoDB" id="1926336at2759"/>
<dbReference type="Gene3D" id="1.10.220.60">
    <property type="entry name" value="GRIP domain"/>
    <property type="match status" value="1"/>
</dbReference>
<dbReference type="Pfam" id="PF01465">
    <property type="entry name" value="GRIP"/>
    <property type="match status" value="1"/>
</dbReference>
<dbReference type="Gene3D" id="1.10.287.1490">
    <property type="match status" value="1"/>
</dbReference>
<keyword evidence="10" id="KW-1185">Reference proteome</keyword>
<keyword evidence="5" id="KW-0472">Membrane</keyword>
<feature type="region of interest" description="Disordered" evidence="7">
    <location>
        <begin position="1136"/>
        <end position="1170"/>
    </location>
</feature>
<evidence type="ECO:0000256" key="7">
    <source>
        <dbReference type="SAM" id="MobiDB-lite"/>
    </source>
</evidence>
<dbReference type="AlphaFoldDB" id="A0A0P1AHH5"/>
<evidence type="ECO:0000256" key="2">
    <source>
        <dbReference type="ARBA" id="ARBA00004496"/>
    </source>
</evidence>
<dbReference type="InterPro" id="IPR051952">
    <property type="entry name" value="Golgi-autophagy_related"/>
</dbReference>
<evidence type="ECO:0000259" key="8">
    <source>
        <dbReference type="PROSITE" id="PS50913"/>
    </source>
</evidence>
<dbReference type="OMA" id="GPNTNRM"/>
<protein>
    <recommendedName>
        <fullName evidence="8">GRIP domain-containing protein</fullName>
    </recommendedName>
</protein>
<feature type="coiled-coil region" evidence="6">
    <location>
        <begin position="187"/>
        <end position="320"/>
    </location>
</feature>
<keyword evidence="3" id="KW-0963">Cytoplasm</keyword>
<feature type="coiled-coil region" evidence="6">
    <location>
        <begin position="784"/>
        <end position="818"/>
    </location>
</feature>
<dbReference type="GO" id="GO:0005794">
    <property type="term" value="C:Golgi apparatus"/>
    <property type="evidence" value="ECO:0007669"/>
    <property type="project" value="TreeGrafter"/>
</dbReference>
<comment type="subcellular location">
    <subcellularLocation>
        <location evidence="2">Cytoplasm</location>
    </subcellularLocation>
    <subcellularLocation>
        <location evidence="1">Endomembrane system</location>
        <topology evidence="1">Peripheral membrane protein</topology>
    </subcellularLocation>
</comment>
<dbReference type="RefSeq" id="XP_024576943.1">
    <property type="nucleotide sequence ID" value="XM_024726246.1"/>
</dbReference>
<evidence type="ECO:0000256" key="4">
    <source>
        <dbReference type="ARBA" id="ARBA00023054"/>
    </source>
</evidence>
<evidence type="ECO:0000313" key="10">
    <source>
        <dbReference type="Proteomes" id="UP000054928"/>
    </source>
</evidence>
<dbReference type="Proteomes" id="UP000054928">
    <property type="component" value="Unassembled WGS sequence"/>
</dbReference>
<dbReference type="STRING" id="4781.A0A0P1AHH5"/>
<dbReference type="PANTHER" id="PTHR23157:SF25">
    <property type="entry name" value="GRIP AND COILED-COIL DOMAIN-CONTAINING PROTEIN 1"/>
    <property type="match status" value="1"/>
</dbReference>